<sequence>MNGSPQRREVASSILGLFRVVLPWRQTNVEGPTLISKVLYYELCRMPPASVHPTHTAQISPPFSAARSKSSSLYRSPAFDIAAPTLPSLVSSRIWSQDSTIHPRQRSLALRRH</sequence>
<dbReference type="Proteomes" id="UP000218334">
    <property type="component" value="Unassembled WGS sequence"/>
</dbReference>
<evidence type="ECO:0000313" key="2">
    <source>
        <dbReference type="Proteomes" id="UP000218334"/>
    </source>
</evidence>
<gene>
    <name evidence="1" type="ORF">ARMSODRAFT_81200</name>
</gene>
<name>A0A2H3AQC0_9AGAR</name>
<organism evidence="1 2">
    <name type="scientific">Armillaria solidipes</name>
    <dbReference type="NCBI Taxonomy" id="1076256"/>
    <lineage>
        <taxon>Eukaryota</taxon>
        <taxon>Fungi</taxon>
        <taxon>Dikarya</taxon>
        <taxon>Basidiomycota</taxon>
        <taxon>Agaricomycotina</taxon>
        <taxon>Agaricomycetes</taxon>
        <taxon>Agaricomycetidae</taxon>
        <taxon>Agaricales</taxon>
        <taxon>Marasmiineae</taxon>
        <taxon>Physalacriaceae</taxon>
        <taxon>Armillaria</taxon>
    </lineage>
</organism>
<protein>
    <submittedName>
        <fullName evidence="1">Uncharacterized protein</fullName>
    </submittedName>
</protein>
<keyword evidence="2" id="KW-1185">Reference proteome</keyword>
<evidence type="ECO:0000313" key="1">
    <source>
        <dbReference type="EMBL" id="PBK58964.1"/>
    </source>
</evidence>
<proteinExistence type="predicted"/>
<dbReference type="EMBL" id="KZ293517">
    <property type="protein sequence ID" value="PBK58964.1"/>
    <property type="molecule type" value="Genomic_DNA"/>
</dbReference>
<reference evidence="2" key="1">
    <citation type="journal article" date="2017" name="Nat. Ecol. Evol.">
        <title>Genome expansion and lineage-specific genetic innovations in the forest pathogenic fungi Armillaria.</title>
        <authorList>
            <person name="Sipos G."/>
            <person name="Prasanna A.N."/>
            <person name="Walter M.C."/>
            <person name="O'Connor E."/>
            <person name="Balint B."/>
            <person name="Krizsan K."/>
            <person name="Kiss B."/>
            <person name="Hess J."/>
            <person name="Varga T."/>
            <person name="Slot J."/>
            <person name="Riley R."/>
            <person name="Boka B."/>
            <person name="Rigling D."/>
            <person name="Barry K."/>
            <person name="Lee J."/>
            <person name="Mihaltcheva S."/>
            <person name="LaButti K."/>
            <person name="Lipzen A."/>
            <person name="Waldron R."/>
            <person name="Moloney N.M."/>
            <person name="Sperisen C."/>
            <person name="Kredics L."/>
            <person name="Vagvoelgyi C."/>
            <person name="Patrignani A."/>
            <person name="Fitzpatrick D."/>
            <person name="Nagy I."/>
            <person name="Doyle S."/>
            <person name="Anderson J.B."/>
            <person name="Grigoriev I.V."/>
            <person name="Gueldener U."/>
            <person name="Muensterkoetter M."/>
            <person name="Nagy L.G."/>
        </authorList>
    </citation>
    <scope>NUCLEOTIDE SEQUENCE [LARGE SCALE GENOMIC DNA]</scope>
    <source>
        <strain evidence="2">28-4</strain>
    </source>
</reference>
<accession>A0A2H3AQC0</accession>
<dbReference type="AlphaFoldDB" id="A0A2H3AQC0"/>